<protein>
    <submittedName>
        <fullName evidence="3">Ankyrin repeat-containing protein ITN1-like</fullName>
    </submittedName>
</protein>
<dbReference type="PANTHER" id="PTHR24121">
    <property type="entry name" value="NO MECHANORECEPTOR POTENTIAL C, ISOFORM D-RELATED"/>
    <property type="match status" value="1"/>
</dbReference>
<keyword evidence="2" id="KW-1185">Reference proteome</keyword>
<dbReference type="RefSeq" id="XP_021805445.1">
    <property type="nucleotide sequence ID" value="XM_021949753.1"/>
</dbReference>
<dbReference type="Proteomes" id="UP000515124">
    <property type="component" value="Unplaced"/>
</dbReference>
<gene>
    <name evidence="3" type="primary">LOC110749608</name>
</gene>
<dbReference type="SMART" id="SM00248">
    <property type="entry name" value="ANK"/>
    <property type="match status" value="4"/>
</dbReference>
<dbReference type="SUPFAM" id="SSF48403">
    <property type="entry name" value="Ankyrin repeat"/>
    <property type="match status" value="1"/>
</dbReference>
<organism evidence="2 3">
    <name type="scientific">Prunus avium</name>
    <name type="common">Cherry</name>
    <name type="synonym">Cerasus avium</name>
    <dbReference type="NCBI Taxonomy" id="42229"/>
    <lineage>
        <taxon>Eukaryota</taxon>
        <taxon>Viridiplantae</taxon>
        <taxon>Streptophyta</taxon>
        <taxon>Embryophyta</taxon>
        <taxon>Tracheophyta</taxon>
        <taxon>Spermatophyta</taxon>
        <taxon>Magnoliopsida</taxon>
        <taxon>eudicotyledons</taxon>
        <taxon>Gunneridae</taxon>
        <taxon>Pentapetalae</taxon>
        <taxon>rosids</taxon>
        <taxon>fabids</taxon>
        <taxon>Rosales</taxon>
        <taxon>Rosaceae</taxon>
        <taxon>Amygdaloideae</taxon>
        <taxon>Amygdaleae</taxon>
        <taxon>Prunus</taxon>
    </lineage>
</organism>
<evidence type="ECO:0000256" key="1">
    <source>
        <dbReference type="SAM" id="MobiDB-lite"/>
    </source>
</evidence>
<feature type="compositionally biased region" description="Polar residues" evidence="1">
    <location>
        <begin position="237"/>
        <end position="246"/>
    </location>
</feature>
<proteinExistence type="predicted"/>
<dbReference type="InterPro" id="IPR002110">
    <property type="entry name" value="Ankyrin_rpt"/>
</dbReference>
<evidence type="ECO:0000313" key="3">
    <source>
        <dbReference type="RefSeq" id="XP_021805445.1"/>
    </source>
</evidence>
<dbReference type="PANTHER" id="PTHR24121:SF15">
    <property type="entry name" value="ANKYRIN REPEAT PROTEIN"/>
    <property type="match status" value="1"/>
</dbReference>
<dbReference type="AlphaFoldDB" id="A0A6P5RKN3"/>
<accession>A0A6P5RKN3</accession>
<dbReference type="Gene3D" id="1.25.40.20">
    <property type="entry name" value="Ankyrin repeat-containing domain"/>
    <property type="match status" value="1"/>
</dbReference>
<dbReference type="InterPro" id="IPR036770">
    <property type="entry name" value="Ankyrin_rpt-contain_sf"/>
</dbReference>
<dbReference type="Pfam" id="PF12796">
    <property type="entry name" value="Ank_2"/>
    <property type="match status" value="1"/>
</dbReference>
<dbReference type="GeneID" id="110749608"/>
<reference evidence="3" key="1">
    <citation type="submission" date="2025-08" db="UniProtKB">
        <authorList>
            <consortium name="RefSeq"/>
        </authorList>
    </citation>
    <scope>IDENTIFICATION</scope>
</reference>
<dbReference type="KEGG" id="pavi:110749608"/>
<name>A0A6P5RKN3_PRUAV</name>
<evidence type="ECO:0000313" key="2">
    <source>
        <dbReference type="Proteomes" id="UP000515124"/>
    </source>
</evidence>
<feature type="region of interest" description="Disordered" evidence="1">
    <location>
        <begin position="228"/>
        <end position="273"/>
    </location>
</feature>
<sequence length="273" mass="30456">MGDTALHIAASDRETKIVLDLLEIIGENALKIKNNKGNTPLHLAAVVGDVETCHAMATKYPKLVSSRNNENATPLFLAALNGHEKVFLCLHTHCDEKRCYSFRTSNADTILHAAMSGEYFSLAFWIIERHPDLANSLNQGSLSPLHILANTPSAFKSSSRLSLLDRLIYQFLIVEELKGGKEDKKFICPLQKRGRKIINTGSESHQALSKSWGNKMCSSLCLPKRGNKNEDVRDAENPQQNNSSRQGKLGNRTYVTIRPDNQKPDNQLVDYLD</sequence>